<dbReference type="EMBL" id="JADCKA010000008">
    <property type="protein sequence ID" value="MBE5035705.1"/>
    <property type="molecule type" value="Genomic_DNA"/>
</dbReference>
<accession>A0ABR9QXU2</accession>
<comment type="caution">
    <text evidence="2">The sequence shown here is derived from an EMBL/GenBank/DDBJ whole genome shotgun (WGS) entry which is preliminary data.</text>
</comment>
<reference evidence="2 3" key="1">
    <citation type="submission" date="2020-10" db="EMBL/GenBank/DDBJ databases">
        <title>ChiBAC.</title>
        <authorList>
            <person name="Zenner C."/>
            <person name="Hitch T.C.A."/>
            <person name="Clavel T."/>
        </authorList>
    </citation>
    <scope>NUCLEOTIDE SEQUENCE [LARGE SCALE GENOMIC DNA]</scope>
    <source>
        <strain evidence="2 3">DSM 108706</strain>
    </source>
</reference>
<organism evidence="2 3">
    <name type="scientific">Gallibacter intestinalis</name>
    <dbReference type="NCBI Taxonomy" id="2779356"/>
    <lineage>
        <taxon>Bacteria</taxon>
        <taxon>Bacillati</taxon>
        <taxon>Bacillota</taxon>
        <taxon>Clostridia</taxon>
        <taxon>Eubacteriales</taxon>
        <taxon>Eubacteriaceae</taxon>
        <taxon>Gallibacter</taxon>
    </lineage>
</organism>
<proteinExistence type="predicted"/>
<evidence type="ECO:0000313" key="2">
    <source>
        <dbReference type="EMBL" id="MBE5035705.1"/>
    </source>
</evidence>
<keyword evidence="3" id="KW-1185">Reference proteome</keyword>
<sequence length="280" mass="30990">MKLAEALEEVKKVKPNGFDDDTLTLFVNKLEQNAFETLRTPPWQRKKYKWSEDADVTLVIPPPYDNAYISWLKAQIDYNNEEHASYANNQAQFNLDYEEFEKWVVRSGAATPKPPKKFYFGGRPCPPKPPHPPRPPEECEIDIPPAPGCRPPHLMFDNKDIIEATQAAVAAAGNANEAAANANAAMDTLSEAAENGDFNGATFVPEVDEEGNISWTNDREMPNPPTANIRGPQGIQGEPGITTDTYAFDASSGNLMLYTSSETVPGYKMNEKGEIIIVIE</sequence>
<dbReference type="Proteomes" id="UP001516588">
    <property type="component" value="Unassembled WGS sequence"/>
</dbReference>
<protein>
    <submittedName>
        <fullName evidence="2">Uncharacterized protein</fullName>
    </submittedName>
</protein>
<gene>
    <name evidence="2" type="ORF">INF20_05350</name>
</gene>
<evidence type="ECO:0000256" key="1">
    <source>
        <dbReference type="SAM" id="MobiDB-lite"/>
    </source>
</evidence>
<feature type="region of interest" description="Disordered" evidence="1">
    <location>
        <begin position="214"/>
        <end position="234"/>
    </location>
</feature>
<evidence type="ECO:0000313" key="3">
    <source>
        <dbReference type="Proteomes" id="UP001516588"/>
    </source>
</evidence>
<dbReference type="RefSeq" id="WP_226385354.1">
    <property type="nucleotide sequence ID" value="NZ_JADCKA010000008.1"/>
</dbReference>
<name>A0ABR9QXU2_9FIRM</name>